<name>A0AA38M0D5_9CUCU</name>
<gene>
    <name evidence="1" type="ORF">Zmor_004268</name>
</gene>
<evidence type="ECO:0000313" key="2">
    <source>
        <dbReference type="Proteomes" id="UP001168821"/>
    </source>
</evidence>
<comment type="caution">
    <text evidence="1">The sequence shown here is derived from an EMBL/GenBank/DDBJ whole genome shotgun (WGS) entry which is preliminary data.</text>
</comment>
<dbReference type="Proteomes" id="UP001168821">
    <property type="component" value="Unassembled WGS sequence"/>
</dbReference>
<keyword evidence="2" id="KW-1185">Reference proteome</keyword>
<protein>
    <submittedName>
        <fullName evidence="1">Uncharacterized protein</fullName>
    </submittedName>
</protein>
<sequence>MRKQGFQHFTYQLPEDKSHRFVILEIYCELDISTSEADLRARASPLRVARMLTEDTVNGEQKKHPLPPVLAHIPKTERQNLLEMKTLSRLQIKIETSKKQSPLGSATAAKPLATLRHLNLLNAGRFI</sequence>
<proteinExistence type="predicted"/>
<reference evidence="1" key="1">
    <citation type="journal article" date="2023" name="G3 (Bethesda)">
        <title>Whole genome assemblies of Zophobas morio and Tenebrio molitor.</title>
        <authorList>
            <person name="Kaur S."/>
            <person name="Stinson S.A."/>
            <person name="diCenzo G.C."/>
        </authorList>
    </citation>
    <scope>NUCLEOTIDE SEQUENCE</scope>
    <source>
        <strain evidence="1">QUZm001</strain>
    </source>
</reference>
<dbReference type="AlphaFoldDB" id="A0AA38M0D5"/>
<organism evidence="1 2">
    <name type="scientific">Zophobas morio</name>
    <dbReference type="NCBI Taxonomy" id="2755281"/>
    <lineage>
        <taxon>Eukaryota</taxon>
        <taxon>Metazoa</taxon>
        <taxon>Ecdysozoa</taxon>
        <taxon>Arthropoda</taxon>
        <taxon>Hexapoda</taxon>
        <taxon>Insecta</taxon>
        <taxon>Pterygota</taxon>
        <taxon>Neoptera</taxon>
        <taxon>Endopterygota</taxon>
        <taxon>Coleoptera</taxon>
        <taxon>Polyphaga</taxon>
        <taxon>Cucujiformia</taxon>
        <taxon>Tenebrionidae</taxon>
        <taxon>Zophobas</taxon>
    </lineage>
</organism>
<evidence type="ECO:0000313" key="1">
    <source>
        <dbReference type="EMBL" id="KAJ3625385.1"/>
    </source>
</evidence>
<accession>A0AA38M0D5</accession>
<dbReference type="EMBL" id="JALNTZ010001425">
    <property type="protein sequence ID" value="KAJ3625385.1"/>
    <property type="molecule type" value="Genomic_DNA"/>
</dbReference>